<dbReference type="Pfam" id="PF08362">
    <property type="entry name" value="TetR_C_3"/>
    <property type="match status" value="1"/>
</dbReference>
<dbReference type="InterPro" id="IPR013573">
    <property type="entry name" value="Tscrpt_reg_YcdC_C"/>
</dbReference>
<dbReference type="PRINTS" id="PR00455">
    <property type="entry name" value="HTHTETR"/>
</dbReference>
<dbReference type="GO" id="GO:0045892">
    <property type="term" value="P:negative regulation of DNA-templated transcription"/>
    <property type="evidence" value="ECO:0007669"/>
    <property type="project" value="InterPro"/>
</dbReference>
<dbReference type="SUPFAM" id="SSF48498">
    <property type="entry name" value="Tetracyclin repressor-like, C-terminal domain"/>
    <property type="match status" value="1"/>
</dbReference>
<dbReference type="InterPro" id="IPR036271">
    <property type="entry name" value="Tet_transcr_reg_TetR-rel_C_sf"/>
</dbReference>
<dbReference type="InterPro" id="IPR001647">
    <property type="entry name" value="HTH_TetR"/>
</dbReference>
<dbReference type="AlphaFoldDB" id="A0AA91IAC3"/>
<dbReference type="PROSITE" id="PS50977">
    <property type="entry name" value="HTH_TETR_2"/>
    <property type="match status" value="1"/>
</dbReference>
<sequence>MNARASTNATTKPPAAADEGDGEAPATRGRSRKYTQVLGLINQAAIEVFASEGLAGASTQAIADKAGLSKAQLHYYIESKEALYRQVLQDILTDWIVVFGFSDEAFGPRKVLGDLIHRKMVFSFDHPLRSRIFTAEMMRGAPVINDMMTTSKARTDQAAAVIRNWMNQGLMDKADPMLVLFHIWAVTQFYADHATQAAYFRDTAQQGDEKDRRYLIEQVTDFLLKGAGVR</sequence>
<evidence type="ECO:0000313" key="5">
    <source>
        <dbReference type="EMBL" id="OAK62356.1"/>
    </source>
</evidence>
<reference evidence="5 6" key="1">
    <citation type="submission" date="2016-03" db="EMBL/GenBank/DDBJ databases">
        <title>Genome sequence of Variovorax paradoxus KB5.</title>
        <authorList>
            <person name="Jeong H."/>
            <person name="Hong C.E."/>
            <person name="Jo S.H."/>
            <person name="Park J.M."/>
        </authorList>
    </citation>
    <scope>NUCLEOTIDE SEQUENCE [LARGE SCALE GENOMIC DNA]</scope>
    <source>
        <strain evidence="5 6">KB5</strain>
    </source>
</reference>
<dbReference type="Proteomes" id="UP000077852">
    <property type="component" value="Unassembled WGS sequence"/>
</dbReference>
<accession>A0AA91IAC3</accession>
<dbReference type="InterPro" id="IPR009057">
    <property type="entry name" value="Homeodomain-like_sf"/>
</dbReference>
<dbReference type="Gene3D" id="1.10.357.10">
    <property type="entry name" value="Tetracycline Repressor, domain 2"/>
    <property type="match status" value="1"/>
</dbReference>
<dbReference type="Pfam" id="PF00440">
    <property type="entry name" value="TetR_N"/>
    <property type="match status" value="1"/>
</dbReference>
<dbReference type="EMBL" id="LVHG01000051">
    <property type="protein sequence ID" value="OAK62356.1"/>
    <property type="molecule type" value="Genomic_DNA"/>
</dbReference>
<dbReference type="PANTHER" id="PTHR30328:SF54">
    <property type="entry name" value="HTH-TYPE TRANSCRIPTIONAL REPRESSOR SCO4008"/>
    <property type="match status" value="1"/>
</dbReference>
<organism evidence="5 6">
    <name type="scientific">Variovorax paradoxus</name>
    <dbReference type="NCBI Taxonomy" id="34073"/>
    <lineage>
        <taxon>Bacteria</taxon>
        <taxon>Pseudomonadati</taxon>
        <taxon>Pseudomonadota</taxon>
        <taxon>Betaproteobacteria</taxon>
        <taxon>Burkholderiales</taxon>
        <taxon>Comamonadaceae</taxon>
        <taxon>Variovorax</taxon>
    </lineage>
</organism>
<protein>
    <submittedName>
        <fullName evidence="5">TetR family transcriptional regulator</fullName>
    </submittedName>
</protein>
<evidence type="ECO:0000256" key="2">
    <source>
        <dbReference type="PROSITE-ProRule" id="PRU00335"/>
    </source>
</evidence>
<keyword evidence="1 2" id="KW-0238">DNA-binding</keyword>
<evidence type="ECO:0000313" key="6">
    <source>
        <dbReference type="Proteomes" id="UP000077852"/>
    </source>
</evidence>
<dbReference type="RefSeq" id="WP_081268769.1">
    <property type="nucleotide sequence ID" value="NZ_LVHG01000051.1"/>
</dbReference>
<feature type="compositionally biased region" description="Polar residues" evidence="3">
    <location>
        <begin position="1"/>
        <end position="11"/>
    </location>
</feature>
<dbReference type="PANTHER" id="PTHR30328">
    <property type="entry name" value="TRANSCRIPTIONAL REPRESSOR"/>
    <property type="match status" value="1"/>
</dbReference>
<gene>
    <name evidence="5" type="ORF">A3K87_02075</name>
</gene>
<evidence type="ECO:0000259" key="4">
    <source>
        <dbReference type="PROSITE" id="PS50977"/>
    </source>
</evidence>
<dbReference type="InterPro" id="IPR050109">
    <property type="entry name" value="HTH-type_TetR-like_transc_reg"/>
</dbReference>
<dbReference type="GO" id="GO:0003677">
    <property type="term" value="F:DNA binding"/>
    <property type="evidence" value="ECO:0007669"/>
    <property type="project" value="UniProtKB-UniRule"/>
</dbReference>
<feature type="region of interest" description="Disordered" evidence="3">
    <location>
        <begin position="1"/>
        <end position="30"/>
    </location>
</feature>
<evidence type="ECO:0000256" key="1">
    <source>
        <dbReference type="ARBA" id="ARBA00023125"/>
    </source>
</evidence>
<dbReference type="Gene3D" id="1.10.10.60">
    <property type="entry name" value="Homeodomain-like"/>
    <property type="match status" value="1"/>
</dbReference>
<proteinExistence type="predicted"/>
<comment type="caution">
    <text evidence="5">The sequence shown here is derived from an EMBL/GenBank/DDBJ whole genome shotgun (WGS) entry which is preliminary data.</text>
</comment>
<name>A0AA91IAC3_VARPD</name>
<dbReference type="SUPFAM" id="SSF46689">
    <property type="entry name" value="Homeodomain-like"/>
    <property type="match status" value="1"/>
</dbReference>
<evidence type="ECO:0000256" key="3">
    <source>
        <dbReference type="SAM" id="MobiDB-lite"/>
    </source>
</evidence>
<feature type="DNA-binding region" description="H-T-H motif" evidence="2">
    <location>
        <begin position="58"/>
        <end position="77"/>
    </location>
</feature>
<feature type="domain" description="HTH tetR-type" evidence="4">
    <location>
        <begin position="35"/>
        <end position="95"/>
    </location>
</feature>